<dbReference type="Pfam" id="PF13442">
    <property type="entry name" value="Cytochrome_CBB3"/>
    <property type="match status" value="1"/>
</dbReference>
<comment type="caution">
    <text evidence="8">The sequence shown here is derived from an EMBL/GenBank/DDBJ whole genome shotgun (WGS) entry which is preliminary data.</text>
</comment>
<dbReference type="InterPro" id="IPR009056">
    <property type="entry name" value="Cyt_c-like_dom"/>
</dbReference>
<dbReference type="AlphaFoldDB" id="A0A5C6E4W4"/>
<dbReference type="EMBL" id="SJPY01000002">
    <property type="protein sequence ID" value="TWU43958.1"/>
    <property type="molecule type" value="Genomic_DNA"/>
</dbReference>
<proteinExistence type="predicted"/>
<dbReference type="PANTHER" id="PTHR35008:SF4">
    <property type="entry name" value="BLL4482 PROTEIN"/>
    <property type="match status" value="1"/>
</dbReference>
<sequence precursor="true">MKIFPAAFVCAFTLAIGSTAWNQEATPKATTATDDGSDGETGGYPPGELGEMVRLGETLVRETSSHPMTKPLVGNSLNCTSCHLDAGQHPQAASFVGVAAAYPAYSPRESAVITLEERIANCFLRSQNGSRPANGSKVSVAIAAYLTWLSRQTPIDMNPTAPLGPNHLTFLDGDAIEPDIPNGRSLYADRCADCHLEDGSGSDEGPPVWGEQSYNDGAGLAKVLKMASWLKVAMPLDDADLTEQEAFDIAAFINSHSRPKFQPEIKK</sequence>
<evidence type="ECO:0000256" key="5">
    <source>
        <dbReference type="SAM" id="MobiDB-lite"/>
    </source>
</evidence>
<keyword evidence="9" id="KW-1185">Reference proteome</keyword>
<keyword evidence="2 4" id="KW-0479">Metal-binding</keyword>
<evidence type="ECO:0000256" key="1">
    <source>
        <dbReference type="ARBA" id="ARBA00022617"/>
    </source>
</evidence>
<reference evidence="8 9" key="1">
    <citation type="submission" date="2019-02" db="EMBL/GenBank/DDBJ databases">
        <title>Deep-cultivation of Planctomycetes and their phenomic and genomic characterization uncovers novel biology.</title>
        <authorList>
            <person name="Wiegand S."/>
            <person name="Jogler M."/>
            <person name="Boedeker C."/>
            <person name="Pinto D."/>
            <person name="Vollmers J."/>
            <person name="Rivas-Marin E."/>
            <person name="Kohn T."/>
            <person name="Peeters S.H."/>
            <person name="Heuer A."/>
            <person name="Rast P."/>
            <person name="Oberbeckmann S."/>
            <person name="Bunk B."/>
            <person name="Jeske O."/>
            <person name="Meyerdierks A."/>
            <person name="Storesund J.E."/>
            <person name="Kallscheuer N."/>
            <person name="Luecker S."/>
            <person name="Lage O.M."/>
            <person name="Pohl T."/>
            <person name="Merkel B.J."/>
            <person name="Hornburger P."/>
            <person name="Mueller R.-W."/>
            <person name="Bruemmer F."/>
            <person name="Labrenz M."/>
            <person name="Spormann A.M."/>
            <person name="Op Den Camp H."/>
            <person name="Overmann J."/>
            <person name="Amann R."/>
            <person name="Jetten M.S.M."/>
            <person name="Mascher T."/>
            <person name="Medema M.H."/>
            <person name="Devos D.P."/>
            <person name="Kaster A.-K."/>
            <person name="Ovreas L."/>
            <person name="Rohde M."/>
            <person name="Galperin M.Y."/>
            <person name="Jogler C."/>
        </authorList>
    </citation>
    <scope>NUCLEOTIDE SEQUENCE [LARGE SCALE GENOMIC DNA]</scope>
    <source>
        <strain evidence="8 9">Q31b</strain>
    </source>
</reference>
<dbReference type="Gene3D" id="1.10.760.10">
    <property type="entry name" value="Cytochrome c-like domain"/>
    <property type="match status" value="2"/>
</dbReference>
<keyword evidence="3 4" id="KW-0408">Iron</keyword>
<dbReference type="GO" id="GO:0046872">
    <property type="term" value="F:metal ion binding"/>
    <property type="evidence" value="ECO:0007669"/>
    <property type="project" value="UniProtKB-KW"/>
</dbReference>
<dbReference type="OrthoDB" id="9779283at2"/>
<evidence type="ECO:0000313" key="9">
    <source>
        <dbReference type="Proteomes" id="UP000315471"/>
    </source>
</evidence>
<feature type="compositionally biased region" description="Polar residues" evidence="5">
    <location>
        <begin position="25"/>
        <end position="34"/>
    </location>
</feature>
<dbReference type="PANTHER" id="PTHR35008">
    <property type="entry name" value="BLL4482 PROTEIN-RELATED"/>
    <property type="match status" value="1"/>
</dbReference>
<dbReference type="RefSeq" id="WP_146599002.1">
    <property type="nucleotide sequence ID" value="NZ_SJPY01000002.1"/>
</dbReference>
<feature type="chain" id="PRO_5022938442" evidence="6">
    <location>
        <begin position="21"/>
        <end position="267"/>
    </location>
</feature>
<feature type="signal peptide" evidence="6">
    <location>
        <begin position="1"/>
        <end position="20"/>
    </location>
</feature>
<feature type="region of interest" description="Disordered" evidence="5">
    <location>
        <begin position="25"/>
        <end position="49"/>
    </location>
</feature>
<name>A0A5C6E4W4_9BACT</name>
<dbReference type="SUPFAM" id="SSF46626">
    <property type="entry name" value="Cytochrome c"/>
    <property type="match status" value="2"/>
</dbReference>
<evidence type="ECO:0000256" key="2">
    <source>
        <dbReference type="ARBA" id="ARBA00022723"/>
    </source>
</evidence>
<dbReference type="GO" id="GO:0020037">
    <property type="term" value="F:heme binding"/>
    <property type="evidence" value="ECO:0007669"/>
    <property type="project" value="InterPro"/>
</dbReference>
<dbReference type="Pfam" id="PF21342">
    <property type="entry name" value="SoxA-TsdA_cyt-c"/>
    <property type="match status" value="1"/>
</dbReference>
<dbReference type="Proteomes" id="UP000315471">
    <property type="component" value="Unassembled WGS sequence"/>
</dbReference>
<feature type="domain" description="Cytochrome c" evidence="7">
    <location>
        <begin position="178"/>
        <end position="257"/>
    </location>
</feature>
<accession>A0A5C6E4W4</accession>
<organism evidence="8 9">
    <name type="scientific">Novipirellula aureliae</name>
    <dbReference type="NCBI Taxonomy" id="2527966"/>
    <lineage>
        <taxon>Bacteria</taxon>
        <taxon>Pseudomonadati</taxon>
        <taxon>Planctomycetota</taxon>
        <taxon>Planctomycetia</taxon>
        <taxon>Pirellulales</taxon>
        <taxon>Pirellulaceae</taxon>
        <taxon>Novipirellula</taxon>
    </lineage>
</organism>
<protein>
    <submittedName>
        <fullName evidence="8">Cytochrome c</fullName>
    </submittedName>
</protein>
<dbReference type="InterPro" id="IPR051459">
    <property type="entry name" value="Cytochrome_c-type_DH"/>
</dbReference>
<dbReference type="GO" id="GO:0009055">
    <property type="term" value="F:electron transfer activity"/>
    <property type="evidence" value="ECO:0007669"/>
    <property type="project" value="InterPro"/>
</dbReference>
<keyword evidence="1 4" id="KW-0349">Heme</keyword>
<evidence type="ECO:0000259" key="7">
    <source>
        <dbReference type="PROSITE" id="PS51007"/>
    </source>
</evidence>
<evidence type="ECO:0000313" key="8">
    <source>
        <dbReference type="EMBL" id="TWU43958.1"/>
    </source>
</evidence>
<keyword evidence="6" id="KW-0732">Signal</keyword>
<dbReference type="PROSITE" id="PS51007">
    <property type="entry name" value="CYTC"/>
    <property type="match status" value="1"/>
</dbReference>
<evidence type="ECO:0000256" key="6">
    <source>
        <dbReference type="SAM" id="SignalP"/>
    </source>
</evidence>
<evidence type="ECO:0000256" key="3">
    <source>
        <dbReference type="ARBA" id="ARBA00023004"/>
    </source>
</evidence>
<gene>
    <name evidence="8" type="ORF">Q31b_14920</name>
</gene>
<dbReference type="InterPro" id="IPR036909">
    <property type="entry name" value="Cyt_c-like_dom_sf"/>
</dbReference>
<evidence type="ECO:0000256" key="4">
    <source>
        <dbReference type="PROSITE-ProRule" id="PRU00433"/>
    </source>
</evidence>